<keyword evidence="1" id="KW-0732">Signal</keyword>
<evidence type="ECO:0000313" key="2">
    <source>
        <dbReference type="EMBL" id="RUO23003.1"/>
    </source>
</evidence>
<evidence type="ECO:0008006" key="4">
    <source>
        <dbReference type="Google" id="ProtNLM"/>
    </source>
</evidence>
<dbReference type="AlphaFoldDB" id="A0A432W1F5"/>
<sequence length="113" mass="12340">MSKIKYLSVLALAAGLSACSGATPDCSSDETHELVFEITKDELANAVGRETADSFSLSLDMIRTLSRDEDVGYFECAAEMTLEVEGRSDTAPIEYTVTPTDDKEHFYVEVFGL</sequence>
<comment type="caution">
    <text evidence="2">The sequence shown here is derived from an EMBL/GenBank/DDBJ whole genome shotgun (WGS) entry which is preliminary data.</text>
</comment>
<dbReference type="Proteomes" id="UP000288293">
    <property type="component" value="Unassembled WGS sequence"/>
</dbReference>
<dbReference type="RefSeq" id="WP_126804644.1">
    <property type="nucleotide sequence ID" value="NZ_PIPL01000004.1"/>
</dbReference>
<dbReference type="OrthoDB" id="5889552at2"/>
<reference evidence="2 3" key="1">
    <citation type="journal article" date="2011" name="Front. Microbiol.">
        <title>Genomic signatures of strain selection and enhancement in Bacillus atrophaeus var. globigii, a historical biowarfare simulant.</title>
        <authorList>
            <person name="Gibbons H.S."/>
            <person name="Broomall S.M."/>
            <person name="McNew L.A."/>
            <person name="Daligault H."/>
            <person name="Chapman C."/>
            <person name="Bruce D."/>
            <person name="Karavis M."/>
            <person name="Krepps M."/>
            <person name="McGregor P.A."/>
            <person name="Hong C."/>
            <person name="Park K.H."/>
            <person name="Akmal A."/>
            <person name="Feldman A."/>
            <person name="Lin J.S."/>
            <person name="Chang W.E."/>
            <person name="Higgs B.W."/>
            <person name="Demirev P."/>
            <person name="Lindquist J."/>
            <person name="Liem A."/>
            <person name="Fochler E."/>
            <person name="Read T.D."/>
            <person name="Tapia R."/>
            <person name="Johnson S."/>
            <person name="Bishop-Lilly K.A."/>
            <person name="Detter C."/>
            <person name="Han C."/>
            <person name="Sozhamannan S."/>
            <person name="Rosenzweig C.N."/>
            <person name="Skowronski E.W."/>
        </authorList>
    </citation>
    <scope>NUCLEOTIDE SEQUENCE [LARGE SCALE GENOMIC DNA]</scope>
    <source>
        <strain evidence="2 3">MLST1</strain>
    </source>
</reference>
<accession>A0A432W1F5</accession>
<organism evidence="2 3">
    <name type="scientific">Aliidiomarina minuta</name>
    <dbReference type="NCBI Taxonomy" id="880057"/>
    <lineage>
        <taxon>Bacteria</taxon>
        <taxon>Pseudomonadati</taxon>
        <taxon>Pseudomonadota</taxon>
        <taxon>Gammaproteobacteria</taxon>
        <taxon>Alteromonadales</taxon>
        <taxon>Idiomarinaceae</taxon>
        <taxon>Aliidiomarina</taxon>
    </lineage>
</organism>
<protein>
    <recommendedName>
        <fullName evidence="4">Lipoprotein</fullName>
    </recommendedName>
</protein>
<gene>
    <name evidence="2" type="ORF">CWE09_13815</name>
</gene>
<feature type="signal peptide" evidence="1">
    <location>
        <begin position="1"/>
        <end position="22"/>
    </location>
</feature>
<evidence type="ECO:0000313" key="3">
    <source>
        <dbReference type="Proteomes" id="UP000288293"/>
    </source>
</evidence>
<keyword evidence="3" id="KW-1185">Reference proteome</keyword>
<dbReference type="EMBL" id="PIPL01000004">
    <property type="protein sequence ID" value="RUO23003.1"/>
    <property type="molecule type" value="Genomic_DNA"/>
</dbReference>
<proteinExistence type="predicted"/>
<evidence type="ECO:0000256" key="1">
    <source>
        <dbReference type="SAM" id="SignalP"/>
    </source>
</evidence>
<dbReference type="PROSITE" id="PS51257">
    <property type="entry name" value="PROKAR_LIPOPROTEIN"/>
    <property type="match status" value="1"/>
</dbReference>
<feature type="chain" id="PRO_5019047608" description="Lipoprotein" evidence="1">
    <location>
        <begin position="23"/>
        <end position="113"/>
    </location>
</feature>
<name>A0A432W1F5_9GAMM</name>